<dbReference type="GO" id="GO:0042273">
    <property type="term" value="P:ribosomal large subunit biogenesis"/>
    <property type="evidence" value="ECO:0007669"/>
    <property type="project" value="InterPro"/>
</dbReference>
<dbReference type="OrthoDB" id="1743802at2759"/>
<comment type="subcellular location">
    <subcellularLocation>
        <location evidence="2">Nucleus</location>
        <location evidence="2">Nucleolus</location>
    </subcellularLocation>
</comment>
<evidence type="ECO:0000313" key="12">
    <source>
        <dbReference type="Proteomes" id="UP000800093"/>
    </source>
</evidence>
<comment type="similarity">
    <text evidence="3">Belongs to the LOC1 family.</text>
</comment>
<dbReference type="GO" id="GO:0003729">
    <property type="term" value="F:mRNA binding"/>
    <property type="evidence" value="ECO:0007669"/>
    <property type="project" value="InterPro"/>
</dbReference>
<organism evidence="11 12">
    <name type="scientific">Lojkania enalia</name>
    <dbReference type="NCBI Taxonomy" id="147567"/>
    <lineage>
        <taxon>Eukaryota</taxon>
        <taxon>Fungi</taxon>
        <taxon>Dikarya</taxon>
        <taxon>Ascomycota</taxon>
        <taxon>Pezizomycotina</taxon>
        <taxon>Dothideomycetes</taxon>
        <taxon>Pleosporomycetidae</taxon>
        <taxon>Pleosporales</taxon>
        <taxon>Pleosporales incertae sedis</taxon>
        <taxon>Lojkania</taxon>
    </lineage>
</organism>
<evidence type="ECO:0000256" key="6">
    <source>
        <dbReference type="ARBA" id="ARBA00022517"/>
    </source>
</evidence>
<dbReference type="PANTHER" id="PTHR28028">
    <property type="entry name" value="60S RIBOSOMAL SUBUNIT ASSEMBLY/EXPORT PROTEIN LOC1"/>
    <property type="match status" value="1"/>
</dbReference>
<feature type="region of interest" description="Disordered" evidence="10">
    <location>
        <begin position="1"/>
        <end position="71"/>
    </location>
</feature>
<dbReference type="GO" id="GO:0030687">
    <property type="term" value="C:preribosome, large subunit precursor"/>
    <property type="evidence" value="ECO:0007669"/>
    <property type="project" value="TreeGrafter"/>
</dbReference>
<evidence type="ECO:0000256" key="8">
    <source>
        <dbReference type="ARBA" id="ARBA00023054"/>
    </source>
</evidence>
<dbReference type="EMBL" id="ML986584">
    <property type="protein sequence ID" value="KAF2268907.1"/>
    <property type="molecule type" value="Genomic_DNA"/>
</dbReference>
<evidence type="ECO:0000256" key="1">
    <source>
        <dbReference type="ARBA" id="ARBA00001977"/>
    </source>
</evidence>
<dbReference type="Proteomes" id="UP000800093">
    <property type="component" value="Unassembled WGS sequence"/>
</dbReference>
<reference evidence="12" key="1">
    <citation type="journal article" date="2020" name="Stud. Mycol.">
        <title>101 Dothideomycetes genomes: A test case for predicting lifestyles and emergence of pathogens.</title>
        <authorList>
            <person name="Haridas S."/>
            <person name="Albert R."/>
            <person name="Binder M."/>
            <person name="Bloem J."/>
            <person name="LaButti K."/>
            <person name="Salamov A."/>
            <person name="Andreopoulos B."/>
            <person name="Baker S."/>
            <person name="Barry K."/>
            <person name="Bills G."/>
            <person name="Bluhm B."/>
            <person name="Cannon C."/>
            <person name="Castanera R."/>
            <person name="Culley D."/>
            <person name="Daum C."/>
            <person name="Ezra D."/>
            <person name="Gonzalez J."/>
            <person name="Henrissat B."/>
            <person name="Kuo A."/>
            <person name="Liang C."/>
            <person name="Lipzen A."/>
            <person name="Lutzoni F."/>
            <person name="Magnuson J."/>
            <person name="Mondo S."/>
            <person name="Nolan M."/>
            <person name="Ohm R."/>
            <person name="Pangilinan J."/>
            <person name="Park H.-J."/>
            <person name="Ramirez L."/>
            <person name="Alfaro M."/>
            <person name="Sun H."/>
            <person name="Tritt A."/>
            <person name="Yoshinaga Y."/>
            <person name="Zwiers L.-H."/>
            <person name="Turgeon B."/>
            <person name="Goodwin S."/>
            <person name="Spatafora J."/>
            <person name="Crous P."/>
            <person name="Grigoriev I."/>
        </authorList>
    </citation>
    <scope>NUCLEOTIDE SEQUENCE [LARGE SCALE GENOMIC DNA]</scope>
    <source>
        <strain evidence="12">CBS 304.66</strain>
    </source>
</reference>
<evidence type="ECO:0000256" key="3">
    <source>
        <dbReference type="ARBA" id="ARBA00008132"/>
    </source>
</evidence>
<evidence type="ECO:0000256" key="2">
    <source>
        <dbReference type="ARBA" id="ARBA00004604"/>
    </source>
</evidence>
<evidence type="ECO:0008006" key="13">
    <source>
        <dbReference type="Google" id="ProtNLM"/>
    </source>
</evidence>
<keyword evidence="7" id="KW-0509">mRNA transport</keyword>
<accession>A0A9P4KIC0</accession>
<dbReference type="InterPro" id="IPR037650">
    <property type="entry name" value="Loc1"/>
</dbReference>
<evidence type="ECO:0000256" key="7">
    <source>
        <dbReference type="ARBA" id="ARBA00022816"/>
    </source>
</evidence>
<proteinExistence type="inferred from homology"/>
<feature type="region of interest" description="Disordered" evidence="10">
    <location>
        <begin position="137"/>
        <end position="195"/>
    </location>
</feature>
<feature type="compositionally biased region" description="Basic and acidic residues" evidence="10">
    <location>
        <begin position="1"/>
        <end position="12"/>
    </location>
</feature>
<sequence length="195" mass="21895">MAPTKSTKDLNKGKSNISGSAKKSAKLPGTAPAGISKRKVRNQTLAKPGGAQKTKPKSTDAGKKKKRVYNETELDIPKLNGIIPAGIAKPKGQKKGKKFVDDPESMIAIMSVVNAEKEGHIESKIMRARQLEEIREAKRKEQEKKAEYRKSKFEETKESLRKKRKNRHSDPMRFENIENEEPKNTNGKRKRVSFG</sequence>
<dbReference type="AlphaFoldDB" id="A0A9P4KIC0"/>
<keyword evidence="8" id="KW-0175">Coiled coil</keyword>
<comment type="caution">
    <text evidence="11">The sequence shown here is derived from an EMBL/GenBank/DDBJ whole genome shotgun (WGS) entry which is preliminary data.</text>
</comment>
<dbReference type="GO" id="GO:0051028">
    <property type="term" value="P:mRNA transport"/>
    <property type="evidence" value="ECO:0007669"/>
    <property type="project" value="UniProtKB-KW"/>
</dbReference>
<keyword evidence="9" id="KW-0539">Nucleus</keyword>
<evidence type="ECO:0000256" key="9">
    <source>
        <dbReference type="ARBA" id="ARBA00023242"/>
    </source>
</evidence>
<protein>
    <recommendedName>
        <fullName evidence="13">60S ribosomal subunit assembly/export protein LOC1</fullName>
    </recommendedName>
</protein>
<evidence type="ECO:0000256" key="10">
    <source>
        <dbReference type="SAM" id="MobiDB-lite"/>
    </source>
</evidence>
<feature type="compositionally biased region" description="Basic and acidic residues" evidence="10">
    <location>
        <begin position="137"/>
        <end position="159"/>
    </location>
</feature>
<keyword evidence="5" id="KW-0813">Transport</keyword>
<feature type="compositionally biased region" description="Basic and acidic residues" evidence="10">
    <location>
        <begin position="168"/>
        <end position="183"/>
    </location>
</feature>
<evidence type="ECO:0000313" key="11">
    <source>
        <dbReference type="EMBL" id="KAF2268907.1"/>
    </source>
</evidence>
<comment type="function">
    <text evidence="1">Required for efficient assembly and nuclear export of the 60S ribosomal subunit.</text>
</comment>
<gene>
    <name evidence="11" type="ORF">CC78DRAFT_529543</name>
</gene>
<keyword evidence="6" id="KW-0690">Ribosome biogenesis</keyword>
<keyword evidence="12" id="KW-1185">Reference proteome</keyword>
<evidence type="ECO:0000256" key="5">
    <source>
        <dbReference type="ARBA" id="ARBA00022448"/>
    </source>
</evidence>
<name>A0A9P4KIC0_9PLEO</name>
<dbReference type="GO" id="GO:0005730">
    <property type="term" value="C:nucleolus"/>
    <property type="evidence" value="ECO:0007669"/>
    <property type="project" value="UniProtKB-SubCell"/>
</dbReference>
<dbReference type="PANTHER" id="PTHR28028:SF1">
    <property type="entry name" value="60S RIBOSOMAL SUBUNIT ASSEMBLY_EXPORT PROTEIN LOC1"/>
    <property type="match status" value="1"/>
</dbReference>
<feature type="compositionally biased region" description="Basic residues" evidence="10">
    <location>
        <begin position="186"/>
        <end position="195"/>
    </location>
</feature>
<evidence type="ECO:0000256" key="4">
    <source>
        <dbReference type="ARBA" id="ARBA00011339"/>
    </source>
</evidence>
<dbReference type="GO" id="GO:0008298">
    <property type="term" value="P:intracellular mRNA localization"/>
    <property type="evidence" value="ECO:0007669"/>
    <property type="project" value="TreeGrafter"/>
</dbReference>
<comment type="subunit">
    <text evidence="4">Component of the 66S pre-ribosomal particle.</text>
</comment>